<evidence type="ECO:0000256" key="1">
    <source>
        <dbReference type="ARBA" id="ARBA00009437"/>
    </source>
</evidence>
<evidence type="ECO:0000313" key="6">
    <source>
        <dbReference type="EMBL" id="NVN39740.1"/>
    </source>
</evidence>
<dbReference type="PROSITE" id="PS50931">
    <property type="entry name" value="HTH_LYSR"/>
    <property type="match status" value="1"/>
</dbReference>
<dbReference type="Gene3D" id="1.10.10.10">
    <property type="entry name" value="Winged helix-like DNA-binding domain superfamily/Winged helix DNA-binding domain"/>
    <property type="match status" value="1"/>
</dbReference>
<keyword evidence="7" id="KW-1185">Reference proteome</keyword>
<dbReference type="Pfam" id="PF03466">
    <property type="entry name" value="LysR_substrate"/>
    <property type="match status" value="1"/>
</dbReference>
<dbReference type="SUPFAM" id="SSF46785">
    <property type="entry name" value="Winged helix' DNA-binding domain"/>
    <property type="match status" value="1"/>
</dbReference>
<evidence type="ECO:0000259" key="5">
    <source>
        <dbReference type="PROSITE" id="PS50931"/>
    </source>
</evidence>
<dbReference type="PANTHER" id="PTHR30419">
    <property type="entry name" value="HTH-TYPE TRANSCRIPTIONAL REGULATOR YBHD"/>
    <property type="match status" value="1"/>
</dbReference>
<dbReference type="InterPro" id="IPR036388">
    <property type="entry name" value="WH-like_DNA-bd_sf"/>
</dbReference>
<proteinExistence type="inferred from homology"/>
<dbReference type="AlphaFoldDB" id="A0A850PB28"/>
<accession>A0A850PB28</accession>
<dbReference type="Proteomes" id="UP000585665">
    <property type="component" value="Unassembled WGS sequence"/>
</dbReference>
<dbReference type="SUPFAM" id="SSF53850">
    <property type="entry name" value="Periplasmic binding protein-like II"/>
    <property type="match status" value="1"/>
</dbReference>
<dbReference type="GO" id="GO:0005829">
    <property type="term" value="C:cytosol"/>
    <property type="evidence" value="ECO:0007669"/>
    <property type="project" value="TreeGrafter"/>
</dbReference>
<dbReference type="EMBL" id="JABXXR010000016">
    <property type="protein sequence ID" value="NVN39740.1"/>
    <property type="molecule type" value="Genomic_DNA"/>
</dbReference>
<evidence type="ECO:0000313" key="7">
    <source>
        <dbReference type="Proteomes" id="UP000585665"/>
    </source>
</evidence>
<reference evidence="6 7" key="1">
    <citation type="submission" date="2020-06" db="EMBL/GenBank/DDBJ databases">
        <title>Description of novel acetic acid bacteria.</title>
        <authorList>
            <person name="Sombolestani A."/>
        </authorList>
    </citation>
    <scope>NUCLEOTIDE SEQUENCE [LARGE SCALE GENOMIC DNA]</scope>
    <source>
        <strain evidence="6 7">LMG 27010</strain>
    </source>
</reference>
<dbReference type="Gene3D" id="3.40.190.10">
    <property type="entry name" value="Periplasmic binding protein-like II"/>
    <property type="match status" value="2"/>
</dbReference>
<keyword evidence="2" id="KW-0805">Transcription regulation</keyword>
<dbReference type="InterPro" id="IPR036390">
    <property type="entry name" value="WH_DNA-bd_sf"/>
</dbReference>
<sequence>MLDVLDNTRTMRGAADVLGISIAAVSKACIELETLLDGRLFERGGGVLTPTQLCVRLLEVGQRIADDLTLLSPDLCAVQDSLRGTVRIGFQAPALQAHIPRWFAAIKNQHPFLTLTCEYGMRRQMLNELVADRYDILLIDLLGIETWPSLDSQCLHTVLCGIGDGKRKISMPAIMDDWPRYVDRMWLLPLRGMAMRDRFDALLSSRRLPPPERVIEINSPLSSFEIQEQTDALRIVGLETLFSNRPDQTPDVTMPPESLLMAMGVVWARSRAISPSARLVLETIRAPYP</sequence>
<organism evidence="6 7">
    <name type="scientific">Ameyamaea chiangmaiensis</name>
    <dbReference type="NCBI Taxonomy" id="442969"/>
    <lineage>
        <taxon>Bacteria</taxon>
        <taxon>Pseudomonadati</taxon>
        <taxon>Pseudomonadota</taxon>
        <taxon>Alphaproteobacteria</taxon>
        <taxon>Acetobacterales</taxon>
        <taxon>Acetobacteraceae</taxon>
        <taxon>Ameyamaea</taxon>
    </lineage>
</organism>
<dbReference type="InterPro" id="IPR050950">
    <property type="entry name" value="HTH-type_LysR_regulators"/>
</dbReference>
<dbReference type="Pfam" id="PF00126">
    <property type="entry name" value="HTH_1"/>
    <property type="match status" value="1"/>
</dbReference>
<protein>
    <submittedName>
        <fullName evidence="6">LysR family transcriptional regulator</fullName>
    </submittedName>
</protein>
<dbReference type="GO" id="GO:0003677">
    <property type="term" value="F:DNA binding"/>
    <property type="evidence" value="ECO:0007669"/>
    <property type="project" value="UniProtKB-KW"/>
</dbReference>
<evidence type="ECO:0000256" key="4">
    <source>
        <dbReference type="ARBA" id="ARBA00023163"/>
    </source>
</evidence>
<evidence type="ECO:0000256" key="3">
    <source>
        <dbReference type="ARBA" id="ARBA00023125"/>
    </source>
</evidence>
<keyword evidence="4" id="KW-0804">Transcription</keyword>
<dbReference type="InterPro" id="IPR000847">
    <property type="entry name" value="LysR_HTH_N"/>
</dbReference>
<keyword evidence="3" id="KW-0238">DNA-binding</keyword>
<feature type="domain" description="HTH lysR-type" evidence="5">
    <location>
        <begin position="1"/>
        <end position="51"/>
    </location>
</feature>
<dbReference type="GO" id="GO:0003700">
    <property type="term" value="F:DNA-binding transcription factor activity"/>
    <property type="evidence" value="ECO:0007669"/>
    <property type="project" value="InterPro"/>
</dbReference>
<evidence type="ECO:0000256" key="2">
    <source>
        <dbReference type="ARBA" id="ARBA00023015"/>
    </source>
</evidence>
<comment type="caution">
    <text evidence="6">The sequence shown here is derived from an EMBL/GenBank/DDBJ whole genome shotgun (WGS) entry which is preliminary data.</text>
</comment>
<name>A0A850PB28_9PROT</name>
<gene>
    <name evidence="6" type="ORF">HUK82_04055</name>
</gene>
<comment type="similarity">
    <text evidence="1">Belongs to the LysR transcriptional regulatory family.</text>
</comment>
<dbReference type="InterPro" id="IPR005119">
    <property type="entry name" value="LysR_subst-bd"/>
</dbReference>